<accession>A0AA38I9E6</accession>
<dbReference type="PANTHER" id="PTHR33273">
    <property type="entry name" value="DOMAIN-CONTAINING PROTEIN, PUTATIVE-RELATED"/>
    <property type="match status" value="1"/>
</dbReference>
<feature type="domain" description="Endonuclease/exonuclease/phosphatase" evidence="1">
    <location>
        <begin position="44"/>
        <end position="153"/>
    </location>
</feature>
<dbReference type="InterPro" id="IPR005135">
    <property type="entry name" value="Endo/exonuclease/phosphatase"/>
</dbReference>
<dbReference type="Pfam" id="PF14529">
    <property type="entry name" value="Exo_endo_phos_2"/>
    <property type="match status" value="1"/>
</dbReference>
<dbReference type="EMBL" id="JALNTZ010000006">
    <property type="protein sequence ID" value="KAJ3649664.1"/>
    <property type="molecule type" value="Genomic_DNA"/>
</dbReference>
<evidence type="ECO:0000259" key="1">
    <source>
        <dbReference type="Pfam" id="PF14529"/>
    </source>
</evidence>
<organism evidence="2 3">
    <name type="scientific">Zophobas morio</name>
    <dbReference type="NCBI Taxonomy" id="2755281"/>
    <lineage>
        <taxon>Eukaryota</taxon>
        <taxon>Metazoa</taxon>
        <taxon>Ecdysozoa</taxon>
        <taxon>Arthropoda</taxon>
        <taxon>Hexapoda</taxon>
        <taxon>Insecta</taxon>
        <taxon>Pterygota</taxon>
        <taxon>Neoptera</taxon>
        <taxon>Endopterygota</taxon>
        <taxon>Coleoptera</taxon>
        <taxon>Polyphaga</taxon>
        <taxon>Cucujiformia</taxon>
        <taxon>Tenebrionidae</taxon>
        <taxon>Zophobas</taxon>
    </lineage>
</organism>
<name>A0AA38I9E6_9CUCU</name>
<sequence length="420" mass="48223">MDNARGTALVICDKFPSTEHDLPQNLAHLEVIAANVLIAQTSLTVICHYNPPTEKISSRLLQYVSQLPNAFLIGDLNCRHTDFGDNSTNSNGRKLVNHLINHSIIRLENRQPTLINHHGESIPDHTIISENLIPKFNPSCQIGTTVTSDHLPLTAPLLLPAPPPIPTYITIHDNKHADWAKYQRHITENLPVINITRDINEIDHQITHLTNTILAAKELAIPLKPIPKNKRPLPAHILNLIKQKRQIYREITRTRNPQLKPIFNRLNTQIRRDINQYRESQWSNTCEKIDYRDGKKFWDEFKTITEQKTQTTTHLLQKGTFLSTPEEKSNAFAQTLQEIHEIPQDPNFDHDFFDLVSHEVQEFREQPFHPLALLNMHVPDNDNDLTNEIPRHEVESCIKNLKNSKAPGPDQIIIIIIIII</sequence>
<dbReference type="PANTHER" id="PTHR33273:SF2">
    <property type="entry name" value="ENDONUCLEASE_EXONUCLEASE_PHOSPHATASE DOMAIN-CONTAINING PROTEIN"/>
    <property type="match status" value="1"/>
</dbReference>
<dbReference type="Proteomes" id="UP001168821">
    <property type="component" value="Unassembled WGS sequence"/>
</dbReference>
<dbReference type="AlphaFoldDB" id="A0AA38I9E6"/>
<evidence type="ECO:0000313" key="2">
    <source>
        <dbReference type="EMBL" id="KAJ3649664.1"/>
    </source>
</evidence>
<protein>
    <recommendedName>
        <fullName evidence="1">Endonuclease/exonuclease/phosphatase domain-containing protein</fullName>
    </recommendedName>
</protein>
<gene>
    <name evidence="2" type="ORF">Zmor_021391</name>
</gene>
<dbReference type="Gene3D" id="3.60.10.10">
    <property type="entry name" value="Endonuclease/exonuclease/phosphatase"/>
    <property type="match status" value="1"/>
</dbReference>
<proteinExistence type="predicted"/>
<dbReference type="SUPFAM" id="SSF56219">
    <property type="entry name" value="DNase I-like"/>
    <property type="match status" value="1"/>
</dbReference>
<dbReference type="InterPro" id="IPR036691">
    <property type="entry name" value="Endo/exonu/phosph_ase_sf"/>
</dbReference>
<dbReference type="GO" id="GO:0003824">
    <property type="term" value="F:catalytic activity"/>
    <property type="evidence" value="ECO:0007669"/>
    <property type="project" value="InterPro"/>
</dbReference>
<comment type="caution">
    <text evidence="2">The sequence shown here is derived from an EMBL/GenBank/DDBJ whole genome shotgun (WGS) entry which is preliminary data.</text>
</comment>
<keyword evidence="3" id="KW-1185">Reference proteome</keyword>
<evidence type="ECO:0000313" key="3">
    <source>
        <dbReference type="Proteomes" id="UP001168821"/>
    </source>
</evidence>
<reference evidence="2" key="1">
    <citation type="journal article" date="2023" name="G3 (Bethesda)">
        <title>Whole genome assemblies of Zophobas morio and Tenebrio molitor.</title>
        <authorList>
            <person name="Kaur S."/>
            <person name="Stinson S.A."/>
            <person name="diCenzo G.C."/>
        </authorList>
    </citation>
    <scope>NUCLEOTIDE SEQUENCE</scope>
    <source>
        <strain evidence="2">QUZm001</strain>
    </source>
</reference>